<evidence type="ECO:0000256" key="2">
    <source>
        <dbReference type="ARBA" id="ARBA00007163"/>
    </source>
</evidence>
<sequence length="307" mass="37146">MNKPPDKNNLQTEIITTKNQLNEKIQYQMTKLKLQHFQLRQDEIKLNEKAEKSRVMEEKLKGKINFGDLEKQSIKSQENKTFMQNNIIAREPNHLQNKQIFYSNPKINYFPVKNNFQLNHFQKENQFNFNNVSDTENPFKKKIMDDSFNDLIQAKINKENQKNFNEKNQNPKNDYKLKIDDQRNKKRIKSIELEEEEEKMQSKNYENFNDENNKNNENDEHLEELTRKEVKNLTKEEKRKRRLLQNRINAKRSRNRKKKLVEDLENEINSLRAESKMLQLNLSRLKTNNERLKHQLSLAQNGFKFEF</sequence>
<evidence type="ECO:0000256" key="5">
    <source>
        <dbReference type="ARBA" id="ARBA00023163"/>
    </source>
</evidence>
<organism evidence="9 10">
    <name type="scientific">Anaeramoeba ignava</name>
    <name type="common">Anaerobic marine amoeba</name>
    <dbReference type="NCBI Taxonomy" id="1746090"/>
    <lineage>
        <taxon>Eukaryota</taxon>
        <taxon>Metamonada</taxon>
        <taxon>Anaeramoebidae</taxon>
        <taxon>Anaeramoeba</taxon>
    </lineage>
</organism>
<feature type="domain" description="BZIP" evidence="8">
    <location>
        <begin position="236"/>
        <end position="299"/>
    </location>
</feature>
<dbReference type="InterPro" id="IPR046347">
    <property type="entry name" value="bZIP_sf"/>
</dbReference>
<proteinExistence type="inferred from homology"/>
<dbReference type="PROSITE" id="PS50217">
    <property type="entry name" value="BZIP"/>
    <property type="match status" value="1"/>
</dbReference>
<keyword evidence="5" id="KW-0804">Transcription</keyword>
<dbReference type="Pfam" id="PF00170">
    <property type="entry name" value="bZIP_1"/>
    <property type="match status" value="1"/>
</dbReference>
<dbReference type="GO" id="GO:0003700">
    <property type="term" value="F:DNA-binding transcription factor activity"/>
    <property type="evidence" value="ECO:0007669"/>
    <property type="project" value="InterPro"/>
</dbReference>
<comment type="caution">
    <text evidence="9">The sequence shown here is derived from an EMBL/GenBank/DDBJ whole genome shotgun (WGS) entry which is preliminary data.</text>
</comment>
<evidence type="ECO:0000256" key="7">
    <source>
        <dbReference type="SAM" id="MobiDB-lite"/>
    </source>
</evidence>
<comment type="subcellular location">
    <subcellularLocation>
        <location evidence="1">Nucleus</location>
    </subcellularLocation>
</comment>
<dbReference type="PANTHER" id="PTHR47416:SF8">
    <property type="entry name" value="BASIC-LEUCINE ZIPPER TRANSCRIPTION FACTOR E-RELATED"/>
    <property type="match status" value="1"/>
</dbReference>
<dbReference type="AlphaFoldDB" id="A0A9Q0RA46"/>
<dbReference type="GO" id="GO:0005634">
    <property type="term" value="C:nucleus"/>
    <property type="evidence" value="ECO:0007669"/>
    <property type="project" value="UniProtKB-SubCell"/>
</dbReference>
<evidence type="ECO:0000256" key="1">
    <source>
        <dbReference type="ARBA" id="ARBA00004123"/>
    </source>
</evidence>
<evidence type="ECO:0000313" key="10">
    <source>
        <dbReference type="Proteomes" id="UP001149090"/>
    </source>
</evidence>
<gene>
    <name evidence="9" type="ORF">M0811_09498</name>
</gene>
<dbReference type="Gene3D" id="1.20.5.170">
    <property type="match status" value="1"/>
</dbReference>
<evidence type="ECO:0000259" key="8">
    <source>
        <dbReference type="PROSITE" id="PS50217"/>
    </source>
</evidence>
<evidence type="ECO:0000256" key="6">
    <source>
        <dbReference type="ARBA" id="ARBA00023242"/>
    </source>
</evidence>
<dbReference type="GO" id="GO:0003677">
    <property type="term" value="F:DNA binding"/>
    <property type="evidence" value="ECO:0007669"/>
    <property type="project" value="UniProtKB-KW"/>
</dbReference>
<evidence type="ECO:0000256" key="4">
    <source>
        <dbReference type="ARBA" id="ARBA00023125"/>
    </source>
</evidence>
<evidence type="ECO:0000313" key="9">
    <source>
        <dbReference type="EMBL" id="KAJ5072118.1"/>
    </source>
</evidence>
<dbReference type="Proteomes" id="UP001149090">
    <property type="component" value="Unassembled WGS sequence"/>
</dbReference>
<reference evidence="9" key="1">
    <citation type="submission" date="2022-10" db="EMBL/GenBank/DDBJ databases">
        <title>Novel sulphate-reducing endosymbionts in the free-living metamonad Anaeramoeba.</title>
        <authorList>
            <person name="Jerlstrom-Hultqvist J."/>
            <person name="Cepicka I."/>
            <person name="Gallot-Lavallee L."/>
            <person name="Salas-Leiva D."/>
            <person name="Curtis B.A."/>
            <person name="Zahonova K."/>
            <person name="Pipaliya S."/>
            <person name="Dacks J."/>
            <person name="Roger A.J."/>
        </authorList>
    </citation>
    <scope>NUCLEOTIDE SEQUENCE</scope>
    <source>
        <strain evidence="9">BMAN</strain>
    </source>
</reference>
<evidence type="ECO:0000256" key="3">
    <source>
        <dbReference type="ARBA" id="ARBA00023015"/>
    </source>
</evidence>
<dbReference type="SMART" id="SM00338">
    <property type="entry name" value="BRLZ"/>
    <property type="match status" value="1"/>
</dbReference>
<comment type="similarity">
    <text evidence="2">Belongs to the bZIP family.</text>
</comment>
<keyword evidence="4" id="KW-0238">DNA-binding</keyword>
<name>A0A9Q0RA46_ANAIG</name>
<dbReference type="PANTHER" id="PTHR47416">
    <property type="entry name" value="BASIC-LEUCINE ZIPPER TRANSCRIPTION FACTOR F-RELATED"/>
    <property type="match status" value="1"/>
</dbReference>
<keyword evidence="6" id="KW-0539">Nucleus</keyword>
<keyword evidence="3" id="KW-0805">Transcription regulation</keyword>
<accession>A0A9Q0RA46</accession>
<feature type="region of interest" description="Disordered" evidence="7">
    <location>
        <begin position="198"/>
        <end position="217"/>
    </location>
</feature>
<protein>
    <submittedName>
        <fullName evidence="9">Bzip transcription factor 60-like</fullName>
    </submittedName>
</protein>
<dbReference type="EMBL" id="JAPDFW010000082">
    <property type="protein sequence ID" value="KAJ5072118.1"/>
    <property type="molecule type" value="Genomic_DNA"/>
</dbReference>
<feature type="region of interest" description="Disordered" evidence="7">
    <location>
        <begin position="158"/>
        <end position="177"/>
    </location>
</feature>
<dbReference type="InterPro" id="IPR004827">
    <property type="entry name" value="bZIP"/>
</dbReference>
<keyword evidence="10" id="KW-1185">Reference proteome</keyword>
<dbReference type="SUPFAM" id="SSF57959">
    <property type="entry name" value="Leucine zipper domain"/>
    <property type="match status" value="1"/>
</dbReference>